<accession>A0AAE3HK39</accession>
<reference evidence="1" key="1">
    <citation type="submission" date="2022-08" db="EMBL/GenBank/DDBJ databases">
        <title>Genomic Encyclopedia of Type Strains, Phase III (KMG-III): the genomes of soil and plant-associated and newly described type strains.</title>
        <authorList>
            <person name="Whitman W."/>
        </authorList>
    </citation>
    <scope>NUCLEOTIDE SEQUENCE</scope>
    <source>
        <strain evidence="1">HMT 1</strain>
    </source>
</reference>
<comment type="caution">
    <text evidence="1">The sequence shown here is derived from an EMBL/GenBank/DDBJ whole genome shotgun (WGS) entry which is preliminary data.</text>
</comment>
<dbReference type="Proteomes" id="UP001204445">
    <property type="component" value="Unassembled WGS sequence"/>
</dbReference>
<evidence type="ECO:0000313" key="2">
    <source>
        <dbReference type="Proteomes" id="UP001204445"/>
    </source>
</evidence>
<dbReference type="AlphaFoldDB" id="A0AAE3HK39"/>
<name>A0AAE3HK39_9GAMM</name>
<keyword evidence="2" id="KW-1185">Reference proteome</keyword>
<proteinExistence type="predicted"/>
<gene>
    <name evidence="1" type="ORF">J2T55_000585</name>
</gene>
<organism evidence="1 2">
    <name type="scientific">Methylohalomonas lacus</name>
    <dbReference type="NCBI Taxonomy" id="398773"/>
    <lineage>
        <taxon>Bacteria</taxon>
        <taxon>Pseudomonadati</taxon>
        <taxon>Pseudomonadota</taxon>
        <taxon>Gammaproteobacteria</taxon>
        <taxon>Methylohalomonadales</taxon>
        <taxon>Methylohalomonadaceae</taxon>
        <taxon>Methylohalomonas</taxon>
    </lineage>
</organism>
<evidence type="ECO:0000313" key="1">
    <source>
        <dbReference type="EMBL" id="MCS3902581.1"/>
    </source>
</evidence>
<sequence length="73" mass="8100">MTVIAYRGNQAFVIPETAQRLSGIYQKRPPHAGFRLSLTGGRNDSYRLPGQSSIRHSGNRAAVIRNLLYILCA</sequence>
<dbReference type="EMBL" id="JANUCT010000003">
    <property type="protein sequence ID" value="MCS3902581.1"/>
    <property type="molecule type" value="Genomic_DNA"/>
</dbReference>
<protein>
    <submittedName>
        <fullName evidence="1">Uncharacterized protein</fullName>
    </submittedName>
</protein>